<feature type="transmembrane region" description="Helical" evidence="2">
    <location>
        <begin position="251"/>
        <end position="274"/>
    </location>
</feature>
<sequence length="409" mass="46782">MSGIITSDGQESWNFPPTNRPPSSSPHRRQDEHAASGDTKKATLKDKLYAKWTSWKTVDNSGTWATRMSRAPFPVMHRYLQKAQWVLVIALVTSALVVPEIRKFVLDRTWKGGLVVFCFEFLTWMTLTLLLGFGWKLPVNYVSLAIARVFLSLELQYEWALQKREGWPALKGFWLTTASMSTMNSILDWFRGQKNDAHETKPGDEIDPMHQIVVNVTLAVTFSVAAWLLTRHSKVDEENQVNIRIDKLGNVMLLASFFGTSLGSVILVSSLAITRIGVDLHMAMCKFWVTYAVVGSFVFTFFLLQRQLCSGEKYWVRKRYADAEFAWFALEVLMYLLQGYIVLRFVTSVHSDFDAAKTLKLNVTEMVKVFIPTSNIVTQEFYNLVMVGKMVFENYYGSVPNAMRMDNHE</sequence>
<organism evidence="3 4">
    <name type="scientific">Folsomia candida</name>
    <name type="common">Springtail</name>
    <dbReference type="NCBI Taxonomy" id="158441"/>
    <lineage>
        <taxon>Eukaryota</taxon>
        <taxon>Metazoa</taxon>
        <taxon>Ecdysozoa</taxon>
        <taxon>Arthropoda</taxon>
        <taxon>Hexapoda</taxon>
        <taxon>Collembola</taxon>
        <taxon>Entomobryomorpha</taxon>
        <taxon>Isotomoidea</taxon>
        <taxon>Isotomidae</taxon>
        <taxon>Proisotominae</taxon>
        <taxon>Folsomia</taxon>
    </lineage>
</organism>
<dbReference type="OMA" id="QKNDAHE"/>
<dbReference type="OrthoDB" id="10682817at2759"/>
<reference evidence="3 4" key="1">
    <citation type="submission" date="2015-12" db="EMBL/GenBank/DDBJ databases">
        <title>The genome of Folsomia candida.</title>
        <authorList>
            <person name="Faddeeva A."/>
            <person name="Derks M.F."/>
            <person name="Anvar Y."/>
            <person name="Smit S."/>
            <person name="Van Straalen N."/>
            <person name="Roelofs D."/>
        </authorList>
    </citation>
    <scope>NUCLEOTIDE SEQUENCE [LARGE SCALE GENOMIC DNA]</scope>
    <source>
        <strain evidence="3 4">VU population</strain>
        <tissue evidence="3">Whole body</tissue>
    </source>
</reference>
<feature type="transmembrane region" description="Helical" evidence="2">
    <location>
        <begin position="280"/>
        <end position="304"/>
    </location>
</feature>
<keyword evidence="4" id="KW-1185">Reference proteome</keyword>
<name>A0A226D4N2_FOLCA</name>
<feature type="transmembrane region" description="Helical" evidence="2">
    <location>
        <begin position="325"/>
        <end position="343"/>
    </location>
</feature>
<proteinExistence type="predicted"/>
<evidence type="ECO:0000313" key="4">
    <source>
        <dbReference type="Proteomes" id="UP000198287"/>
    </source>
</evidence>
<keyword evidence="2" id="KW-1133">Transmembrane helix</keyword>
<feature type="transmembrane region" description="Helical" evidence="2">
    <location>
        <begin position="113"/>
        <end position="135"/>
    </location>
</feature>
<dbReference type="EMBL" id="LNIX01000040">
    <property type="protein sequence ID" value="OXA39216.1"/>
    <property type="molecule type" value="Genomic_DNA"/>
</dbReference>
<feature type="region of interest" description="Disordered" evidence="1">
    <location>
        <begin position="1"/>
        <end position="38"/>
    </location>
</feature>
<keyword evidence="2" id="KW-0812">Transmembrane</keyword>
<dbReference type="Proteomes" id="UP000198287">
    <property type="component" value="Unassembled WGS sequence"/>
</dbReference>
<evidence type="ECO:0000256" key="1">
    <source>
        <dbReference type="SAM" id="MobiDB-lite"/>
    </source>
</evidence>
<feature type="transmembrane region" description="Helical" evidence="2">
    <location>
        <begin position="83"/>
        <end position="101"/>
    </location>
</feature>
<feature type="compositionally biased region" description="Basic and acidic residues" evidence="1">
    <location>
        <begin position="28"/>
        <end position="38"/>
    </location>
</feature>
<evidence type="ECO:0000256" key="2">
    <source>
        <dbReference type="SAM" id="Phobius"/>
    </source>
</evidence>
<keyword evidence="2" id="KW-0472">Membrane</keyword>
<evidence type="ECO:0000313" key="3">
    <source>
        <dbReference type="EMBL" id="OXA39216.1"/>
    </source>
</evidence>
<dbReference type="AlphaFoldDB" id="A0A226D4N2"/>
<protein>
    <submittedName>
        <fullName evidence="3">Uncharacterized protein</fullName>
    </submittedName>
</protein>
<feature type="compositionally biased region" description="Polar residues" evidence="1">
    <location>
        <begin position="1"/>
        <end position="17"/>
    </location>
</feature>
<gene>
    <name evidence="3" type="ORF">Fcan01_26026</name>
</gene>
<feature type="transmembrane region" description="Helical" evidence="2">
    <location>
        <begin position="212"/>
        <end position="230"/>
    </location>
</feature>
<accession>A0A226D4N2</accession>
<comment type="caution">
    <text evidence="3">The sequence shown here is derived from an EMBL/GenBank/DDBJ whole genome shotgun (WGS) entry which is preliminary data.</text>
</comment>